<dbReference type="InterPro" id="IPR011344">
    <property type="entry name" value="ssDNA-bd"/>
</dbReference>
<dbReference type="NCBIfam" id="TIGR00621">
    <property type="entry name" value="ssb"/>
    <property type="match status" value="1"/>
</dbReference>
<dbReference type="RefSeq" id="WP_244501967.1">
    <property type="nucleotide sequence ID" value="NZ_FNSD01000001.1"/>
</dbReference>
<feature type="region of interest" description="Disordered" evidence="4">
    <location>
        <begin position="1"/>
        <end position="23"/>
    </location>
</feature>
<gene>
    <name evidence="5" type="ORF">SAMN05443244_1035</name>
</gene>
<evidence type="ECO:0000313" key="5">
    <source>
        <dbReference type="EMBL" id="SEB54164.1"/>
    </source>
</evidence>
<dbReference type="CDD" id="cd04496">
    <property type="entry name" value="SSB_OBF"/>
    <property type="match status" value="1"/>
</dbReference>
<reference evidence="5 6" key="1">
    <citation type="submission" date="2016-10" db="EMBL/GenBank/DDBJ databases">
        <authorList>
            <person name="de Groot N.N."/>
        </authorList>
    </citation>
    <scope>NUCLEOTIDE SEQUENCE [LARGE SCALE GENOMIC DNA]</scope>
    <source>
        <strain evidence="5 6">AB35.6</strain>
    </source>
</reference>
<dbReference type="Gene3D" id="2.40.50.140">
    <property type="entry name" value="Nucleic acid-binding proteins"/>
    <property type="match status" value="1"/>
</dbReference>
<dbReference type="GO" id="GO:0009295">
    <property type="term" value="C:nucleoid"/>
    <property type="evidence" value="ECO:0007669"/>
    <property type="project" value="TreeGrafter"/>
</dbReference>
<dbReference type="Proteomes" id="UP000182409">
    <property type="component" value="Unassembled WGS sequence"/>
</dbReference>
<organism evidence="5 6">
    <name type="scientific">Terriglobus roseus</name>
    <dbReference type="NCBI Taxonomy" id="392734"/>
    <lineage>
        <taxon>Bacteria</taxon>
        <taxon>Pseudomonadati</taxon>
        <taxon>Acidobacteriota</taxon>
        <taxon>Terriglobia</taxon>
        <taxon>Terriglobales</taxon>
        <taxon>Acidobacteriaceae</taxon>
        <taxon>Terriglobus</taxon>
    </lineage>
</organism>
<dbReference type="PANTHER" id="PTHR10302">
    <property type="entry name" value="SINGLE-STRANDED DNA-BINDING PROTEIN"/>
    <property type="match status" value="1"/>
</dbReference>
<accession>A0A1H4K6L9</accession>
<dbReference type="AlphaFoldDB" id="A0A1H4K6L9"/>
<dbReference type="GO" id="GO:0003697">
    <property type="term" value="F:single-stranded DNA binding"/>
    <property type="evidence" value="ECO:0007669"/>
    <property type="project" value="InterPro"/>
</dbReference>
<evidence type="ECO:0000256" key="4">
    <source>
        <dbReference type="SAM" id="MobiDB-lite"/>
    </source>
</evidence>
<proteinExistence type="predicted"/>
<dbReference type="Pfam" id="PF00436">
    <property type="entry name" value="SSB"/>
    <property type="match status" value="1"/>
</dbReference>
<sequence length="147" mass="16630">MATAHPLGKHVPQTADKPEETEPNTMFNKVILIGRLGQNAEAKTAQNKNEYVILNIATQESWKNDKGDYENRTEWHRVFAWSNLSKFAKTLQKGQLITLEGTLRYREVTEDVEGVPFKHRIAEIHAISMKRLSKVEAADDPADGVSE</sequence>
<keyword evidence="1 2" id="KW-0238">DNA-binding</keyword>
<protein>
    <recommendedName>
        <fullName evidence="3">Single-stranded DNA-binding protein</fullName>
    </recommendedName>
</protein>
<evidence type="ECO:0000256" key="2">
    <source>
        <dbReference type="PROSITE-ProRule" id="PRU00252"/>
    </source>
</evidence>
<dbReference type="InterPro" id="IPR012340">
    <property type="entry name" value="NA-bd_OB-fold"/>
</dbReference>
<name>A0A1H4K6L9_9BACT</name>
<evidence type="ECO:0000313" key="6">
    <source>
        <dbReference type="Proteomes" id="UP000182409"/>
    </source>
</evidence>
<dbReference type="GO" id="GO:0006260">
    <property type="term" value="P:DNA replication"/>
    <property type="evidence" value="ECO:0007669"/>
    <property type="project" value="InterPro"/>
</dbReference>
<dbReference type="SUPFAM" id="SSF50249">
    <property type="entry name" value="Nucleic acid-binding proteins"/>
    <property type="match status" value="1"/>
</dbReference>
<dbReference type="EMBL" id="FNSD01000001">
    <property type="protein sequence ID" value="SEB54164.1"/>
    <property type="molecule type" value="Genomic_DNA"/>
</dbReference>
<dbReference type="PROSITE" id="PS50935">
    <property type="entry name" value="SSB"/>
    <property type="match status" value="1"/>
</dbReference>
<dbReference type="PANTHER" id="PTHR10302:SF0">
    <property type="entry name" value="SINGLE-STRANDED DNA-BINDING PROTEIN, MITOCHONDRIAL"/>
    <property type="match status" value="1"/>
</dbReference>
<evidence type="ECO:0000256" key="1">
    <source>
        <dbReference type="ARBA" id="ARBA00023125"/>
    </source>
</evidence>
<evidence type="ECO:0000256" key="3">
    <source>
        <dbReference type="RuleBase" id="RU000524"/>
    </source>
</evidence>
<dbReference type="InterPro" id="IPR000424">
    <property type="entry name" value="Primosome_PriB/ssb"/>
</dbReference>